<sequence length="81" mass="9600">MSGRFTVMLMLLVVCVWAVTEARYLPTRGQDDRLDRLRELLRDLLEGEMEKTSNANSYDRHLIYKREVPEDLPVYLDQARQ</sequence>
<feature type="chain" id="PRO_5036175359" evidence="1">
    <location>
        <begin position="23"/>
        <end position="81"/>
    </location>
</feature>
<name>A0A6G4ZU42_CARMO</name>
<dbReference type="EMBL" id="GFAX01022306">
    <property type="protein sequence ID" value="NHI24426.1"/>
    <property type="molecule type" value="Transcribed_RNA"/>
</dbReference>
<keyword evidence="1" id="KW-0732">Signal</keyword>
<dbReference type="EMBL" id="MT879264">
    <property type="protein sequence ID" value="UES72890.1"/>
    <property type="molecule type" value="mRNA"/>
</dbReference>
<proteinExistence type="evidence at transcript level"/>
<dbReference type="AlphaFoldDB" id="A0A6G4ZU42"/>
<reference evidence="2" key="1">
    <citation type="journal article" date="2018" name="J. Proteome Res.">
        <title>Transcriptomic and Neuropeptidomic Analysis of the Stick Insect, Carausius morosus.</title>
        <authorList>
            <person name="Liessem S"/>
            <person name="Ragionieri L"/>
            <person name="Neupert S"/>
            <person name="Buschges A"/>
            <person name="Predel R."/>
        </authorList>
    </citation>
    <scope>NUCLEOTIDE SEQUENCE</scope>
    <source>
        <strain evidence="2">Adult female</strain>
        <tissue evidence="2">Central nervous system</tissue>
    </source>
</reference>
<evidence type="ECO:0000313" key="2">
    <source>
        <dbReference type="EMBL" id="NHI24426.1"/>
    </source>
</evidence>
<evidence type="ECO:0000256" key="1">
    <source>
        <dbReference type="SAM" id="SignalP"/>
    </source>
</evidence>
<organism evidence="2">
    <name type="scientific">Carausius morosus</name>
    <name type="common">Indian stick insect</name>
    <name type="synonym">Dixippus morosus</name>
    <dbReference type="NCBI Taxonomy" id="7022"/>
    <lineage>
        <taxon>Eukaryota</taxon>
        <taxon>Metazoa</taxon>
        <taxon>Ecdysozoa</taxon>
        <taxon>Arthropoda</taxon>
        <taxon>Hexapoda</taxon>
        <taxon>Insecta</taxon>
        <taxon>Pterygota</taxon>
        <taxon>Neoptera</taxon>
        <taxon>Polyneoptera</taxon>
        <taxon>Phasmatodea</taxon>
        <taxon>Verophasmatodea</taxon>
        <taxon>Anareolatae</taxon>
        <taxon>Lonchodidae</taxon>
        <taxon>Lonchodinae</taxon>
        <taxon>Carausius</taxon>
    </lineage>
</organism>
<reference evidence="3" key="2">
    <citation type="journal article" date="2021" name="J. Neurosci.">
        <title>Neuromodulation Can Be Simple: Myoinhibitory Peptide, Contained in Dedicated Regulatory Pathways, Is the Only Neurally-Mediated Peptide Modulator of Stick Insect Leg Muscle.</title>
        <authorList>
            <person name="Liessem S."/>
            <person name="Kowatschew D."/>
            <person name="Dippel S."/>
            <person name="Blanke A."/>
            <person name="Korsching S."/>
            <person name="Guschlbauer C."/>
            <person name="Hooper S.L."/>
            <person name="Predel R."/>
            <person name="Buschges A."/>
        </authorList>
    </citation>
    <scope>NUCLEOTIDE SEQUENCE</scope>
</reference>
<protein>
    <submittedName>
        <fullName evidence="2">Proctolin</fullName>
    </submittedName>
</protein>
<feature type="signal peptide" evidence="1">
    <location>
        <begin position="1"/>
        <end position="22"/>
    </location>
</feature>
<accession>A0A6G4ZU42</accession>
<evidence type="ECO:0000313" key="3">
    <source>
        <dbReference type="EMBL" id="UES72890.1"/>
    </source>
</evidence>